<keyword evidence="4" id="KW-1185">Reference proteome</keyword>
<dbReference type="OrthoDB" id="4124240at2"/>
<dbReference type="STRING" id="446860.AS188_04820"/>
<sequence length="201" mass="21296">MAQHEGTAPPARALAAPFAGPRPAGRAVVASVARSAALIAGRRLHQPRRWRGTRLCFADGTGGRVYRETVVTPAAPAGPAVLVVVFRLRGVRGPAHTAFRWESELNTPLFAGFPGFVSKLWLAHDEQGRYRGFYEWDGPDAAQAYVLALGRVLSLVCDPATVRAVVLPGLHRDAVLADPAAAAGRGVPDWGLLTGVRPGRG</sequence>
<dbReference type="InterPro" id="IPR011008">
    <property type="entry name" value="Dimeric_a/b-barrel"/>
</dbReference>
<evidence type="ECO:0008006" key="5">
    <source>
        <dbReference type="Google" id="ProtNLM"/>
    </source>
</evidence>
<dbReference type="SUPFAM" id="SSF54909">
    <property type="entry name" value="Dimeric alpha+beta barrel"/>
    <property type="match status" value="1"/>
</dbReference>
<reference evidence="2 4" key="2">
    <citation type="submission" date="2019-07" db="EMBL/GenBank/DDBJ databases">
        <title>Whole genome shotgun sequence of Kocuria flava NBRC 107626.</title>
        <authorList>
            <person name="Hosoyama A."/>
            <person name="Uohara A."/>
            <person name="Ohji S."/>
            <person name="Ichikawa N."/>
        </authorList>
    </citation>
    <scope>NUCLEOTIDE SEQUENCE [LARGE SCALE GENOMIC DNA]</scope>
    <source>
        <strain evidence="2 4">NBRC 107626</strain>
    </source>
</reference>
<dbReference type="EMBL" id="BJZR01000031">
    <property type="protein sequence ID" value="GEO92114.1"/>
    <property type="molecule type" value="Genomic_DNA"/>
</dbReference>
<evidence type="ECO:0000313" key="3">
    <source>
        <dbReference type="Proteomes" id="UP000057181"/>
    </source>
</evidence>
<dbReference type="EMBL" id="CP013254">
    <property type="protein sequence ID" value="ALU39188.1"/>
    <property type="molecule type" value="Genomic_DNA"/>
</dbReference>
<evidence type="ECO:0000313" key="2">
    <source>
        <dbReference type="EMBL" id="GEO92114.1"/>
    </source>
</evidence>
<dbReference type="KEGG" id="kfv:AS188_04820"/>
<evidence type="ECO:0000313" key="4">
    <source>
        <dbReference type="Proteomes" id="UP000321155"/>
    </source>
</evidence>
<proteinExistence type="predicted"/>
<accession>A0A0U2WRS2</accession>
<dbReference type="Proteomes" id="UP000057181">
    <property type="component" value="Chromosome"/>
</dbReference>
<gene>
    <name evidence="1" type="ORF">AS188_04820</name>
    <name evidence="2" type="ORF">KFL01_14200</name>
</gene>
<evidence type="ECO:0000313" key="1">
    <source>
        <dbReference type="EMBL" id="ALU39188.1"/>
    </source>
</evidence>
<organism evidence="1 3">
    <name type="scientific">Kocuria flava</name>
    <dbReference type="NCBI Taxonomy" id="446860"/>
    <lineage>
        <taxon>Bacteria</taxon>
        <taxon>Bacillati</taxon>
        <taxon>Actinomycetota</taxon>
        <taxon>Actinomycetes</taxon>
        <taxon>Micrococcales</taxon>
        <taxon>Micrococcaceae</taxon>
        <taxon>Kocuria</taxon>
    </lineage>
</organism>
<dbReference type="AlphaFoldDB" id="A0A0U2WRS2"/>
<dbReference type="RefSeq" id="WP_058857900.1">
    <property type="nucleotide sequence ID" value="NZ_BJZR01000031.1"/>
</dbReference>
<dbReference type="Gene3D" id="3.30.70.100">
    <property type="match status" value="1"/>
</dbReference>
<dbReference type="Proteomes" id="UP000321155">
    <property type="component" value="Unassembled WGS sequence"/>
</dbReference>
<protein>
    <recommendedName>
        <fullName evidence="5">ABM domain-containing protein</fullName>
    </recommendedName>
</protein>
<name>A0A0U2WRS2_9MICC</name>
<reference evidence="1 3" key="1">
    <citation type="submission" date="2015-11" db="EMBL/GenBank/DDBJ databases">
        <title>Complete Genome Sequence of Kocuria flava strain HO-9041.</title>
        <authorList>
            <person name="Zhou M."/>
            <person name="Dai J."/>
        </authorList>
    </citation>
    <scope>NUCLEOTIDE SEQUENCE [LARGE SCALE GENOMIC DNA]</scope>
    <source>
        <strain evidence="1 3">HO-9041</strain>
    </source>
</reference>